<feature type="compositionally biased region" description="Basic residues" evidence="1">
    <location>
        <begin position="79"/>
        <end position="91"/>
    </location>
</feature>
<keyword evidence="3" id="KW-1185">Reference proteome</keyword>
<protein>
    <submittedName>
        <fullName evidence="2">Uncharacterized protein</fullName>
    </submittedName>
</protein>
<name>A0A2B4S3X7_STYPI</name>
<organism evidence="2 3">
    <name type="scientific">Stylophora pistillata</name>
    <name type="common">Smooth cauliflower coral</name>
    <dbReference type="NCBI Taxonomy" id="50429"/>
    <lineage>
        <taxon>Eukaryota</taxon>
        <taxon>Metazoa</taxon>
        <taxon>Cnidaria</taxon>
        <taxon>Anthozoa</taxon>
        <taxon>Hexacorallia</taxon>
        <taxon>Scleractinia</taxon>
        <taxon>Astrocoeniina</taxon>
        <taxon>Pocilloporidae</taxon>
        <taxon>Stylophora</taxon>
    </lineage>
</organism>
<dbReference type="Proteomes" id="UP000225706">
    <property type="component" value="Unassembled WGS sequence"/>
</dbReference>
<gene>
    <name evidence="2" type="ORF">AWC38_SpisGene9967</name>
</gene>
<feature type="region of interest" description="Disordered" evidence="1">
    <location>
        <begin position="79"/>
        <end position="99"/>
    </location>
</feature>
<feature type="region of interest" description="Disordered" evidence="1">
    <location>
        <begin position="30"/>
        <end position="56"/>
    </location>
</feature>
<dbReference type="EMBL" id="LSMT01000152">
    <property type="protein sequence ID" value="PFX25394.1"/>
    <property type="molecule type" value="Genomic_DNA"/>
</dbReference>
<feature type="compositionally biased region" description="Low complexity" evidence="1">
    <location>
        <begin position="36"/>
        <end position="52"/>
    </location>
</feature>
<reference evidence="3" key="1">
    <citation type="journal article" date="2017" name="bioRxiv">
        <title>Comparative analysis of the genomes of Stylophora pistillata and Acropora digitifera provides evidence for extensive differences between species of corals.</title>
        <authorList>
            <person name="Voolstra C.R."/>
            <person name="Li Y."/>
            <person name="Liew Y.J."/>
            <person name="Baumgarten S."/>
            <person name="Zoccola D."/>
            <person name="Flot J.-F."/>
            <person name="Tambutte S."/>
            <person name="Allemand D."/>
            <person name="Aranda M."/>
        </authorList>
    </citation>
    <scope>NUCLEOTIDE SEQUENCE [LARGE SCALE GENOMIC DNA]</scope>
</reference>
<evidence type="ECO:0000256" key="1">
    <source>
        <dbReference type="SAM" id="MobiDB-lite"/>
    </source>
</evidence>
<sequence length="130" mass="14410">MRAQNSDFPNVCFPCPNGFQTLMRISGERNFKSEDSPCNSNRSSASSTASSPQDHELADQLAFNIEESVVKVGATAQLKRRNSSLSRKKSGLRSNDQFKDSHKFKRTHILTKSSALSETCLQVSKQNLGK</sequence>
<evidence type="ECO:0000313" key="2">
    <source>
        <dbReference type="EMBL" id="PFX25394.1"/>
    </source>
</evidence>
<accession>A0A2B4S3X7</accession>
<comment type="caution">
    <text evidence="2">The sequence shown here is derived from an EMBL/GenBank/DDBJ whole genome shotgun (WGS) entry which is preliminary data.</text>
</comment>
<evidence type="ECO:0000313" key="3">
    <source>
        <dbReference type="Proteomes" id="UP000225706"/>
    </source>
</evidence>
<dbReference type="AlphaFoldDB" id="A0A2B4S3X7"/>
<proteinExistence type="predicted"/>